<keyword evidence="7 8" id="KW-0408">Iron</keyword>
<comment type="caution">
    <text evidence="10">The sequence shown here is derived from an EMBL/GenBank/DDBJ whole genome shotgun (WGS) entry which is preliminary data.</text>
</comment>
<evidence type="ECO:0000256" key="7">
    <source>
        <dbReference type="ARBA" id="ARBA00023004"/>
    </source>
</evidence>
<dbReference type="SUPFAM" id="SSF54593">
    <property type="entry name" value="Glyoxalase/Bleomycin resistance protein/Dihydroxybiphenyl dioxygenase"/>
    <property type="match status" value="2"/>
</dbReference>
<proteinExistence type="inferred from homology"/>
<dbReference type="Pfam" id="PF00903">
    <property type="entry name" value="Glyoxalase"/>
    <property type="match status" value="1"/>
</dbReference>
<keyword evidence="4 8" id="KW-0058">Aromatic hydrocarbons catabolism</keyword>
<sequence length="304" mass="34425">MNLDQLTPSSLGYFVFKSDKLAEWNTFLKDLVGLQLSDKSSDDQLAFRMDKQEQRIIIEKGSANDLSAVGWEYDNDQSLNEVVLHIKGKGVEIVKADQKFCESRGIKKAYICTDPDGVDHELYYGASIIPMNDSFKSDVLVGQFLADRFGAGHYVANAENVEMSLNFYRNVLCIRLSDYITGEVFPGGPVLEATFLHTKTGRHHSVACASIPIPKKLHHFMIEYENMNDVGLAFDRFKKADTPFFMELGHHPNDQMFSFYVQTPDGFGLEIGWGGIIIEEDNWEVKTYSQLSDWGHVEPRSNDN</sequence>
<dbReference type="Pfam" id="PF22632">
    <property type="entry name" value="BphC_D1"/>
    <property type="match status" value="1"/>
</dbReference>
<accession>A0AB33Z3Z9</accession>
<keyword evidence="5 8" id="KW-0223">Dioxygenase</keyword>
<feature type="domain" description="VOC" evidence="9">
    <location>
        <begin position="10"/>
        <end position="125"/>
    </location>
</feature>
<dbReference type="AlphaFoldDB" id="A0AB33Z3Z9"/>
<organism evidence="10 11">
    <name type="scientific">Cycloclasticus pugetii</name>
    <dbReference type="NCBI Taxonomy" id="34068"/>
    <lineage>
        <taxon>Bacteria</taxon>
        <taxon>Pseudomonadati</taxon>
        <taxon>Pseudomonadota</taxon>
        <taxon>Gammaproteobacteria</taxon>
        <taxon>Thiotrichales</taxon>
        <taxon>Piscirickettsiaceae</taxon>
        <taxon>Cycloclasticus</taxon>
    </lineage>
</organism>
<dbReference type="CDD" id="cd07237">
    <property type="entry name" value="BphC1-RGP6_C_like"/>
    <property type="match status" value="1"/>
</dbReference>
<evidence type="ECO:0000256" key="5">
    <source>
        <dbReference type="ARBA" id="ARBA00022964"/>
    </source>
</evidence>
<dbReference type="Proteomes" id="UP000015462">
    <property type="component" value="Unassembled WGS sequence"/>
</dbReference>
<evidence type="ECO:0000256" key="3">
    <source>
        <dbReference type="ARBA" id="ARBA00022723"/>
    </source>
</evidence>
<dbReference type="GO" id="GO:0008198">
    <property type="term" value="F:ferrous iron binding"/>
    <property type="evidence" value="ECO:0007669"/>
    <property type="project" value="InterPro"/>
</dbReference>
<comment type="similarity">
    <text evidence="2 8">Belongs to the extradiol ring-cleavage dioxygenase family.</text>
</comment>
<comment type="cofactor">
    <cofactor evidence="1 8">
        <name>Fe(2+)</name>
        <dbReference type="ChEBI" id="CHEBI:29033"/>
    </cofactor>
</comment>
<evidence type="ECO:0000313" key="11">
    <source>
        <dbReference type="Proteomes" id="UP000015462"/>
    </source>
</evidence>
<evidence type="ECO:0000256" key="4">
    <source>
        <dbReference type="ARBA" id="ARBA00022797"/>
    </source>
</evidence>
<name>A0AB33Z3Z9_9GAMM</name>
<dbReference type="EMBL" id="ASHL01000001">
    <property type="protein sequence ID" value="EPD13872.1"/>
    <property type="molecule type" value="Genomic_DNA"/>
</dbReference>
<dbReference type="PROSITE" id="PS51819">
    <property type="entry name" value="VOC"/>
    <property type="match status" value="2"/>
</dbReference>
<keyword evidence="6 8" id="KW-0560">Oxidoreductase</keyword>
<dbReference type="CDD" id="cd07252">
    <property type="entry name" value="BphC1-RGP6_N_like"/>
    <property type="match status" value="1"/>
</dbReference>
<evidence type="ECO:0000259" key="9">
    <source>
        <dbReference type="PROSITE" id="PS51819"/>
    </source>
</evidence>
<protein>
    <submittedName>
        <fullName evidence="10">Biphenyl 2,3-dioxygenase</fullName>
    </submittedName>
</protein>
<evidence type="ECO:0000256" key="8">
    <source>
        <dbReference type="RuleBase" id="RU000683"/>
    </source>
</evidence>
<dbReference type="Gene3D" id="3.10.180.10">
    <property type="entry name" value="2,3-Dihydroxybiphenyl 1,2-Dioxygenase, domain 1"/>
    <property type="match status" value="2"/>
</dbReference>
<dbReference type="InterPro" id="IPR029068">
    <property type="entry name" value="Glyas_Bleomycin-R_OHBP_Dase"/>
</dbReference>
<gene>
    <name evidence="10" type="ORF">L196_00190</name>
</gene>
<keyword evidence="3" id="KW-0479">Metal-binding</keyword>
<evidence type="ECO:0000313" key="10">
    <source>
        <dbReference type="EMBL" id="EPD13872.1"/>
    </source>
</evidence>
<dbReference type="GO" id="GO:0051213">
    <property type="term" value="F:dioxygenase activity"/>
    <property type="evidence" value="ECO:0007669"/>
    <property type="project" value="UniProtKB-KW"/>
</dbReference>
<dbReference type="PROSITE" id="PS00082">
    <property type="entry name" value="EXTRADIOL_DIOXYGENAS"/>
    <property type="match status" value="1"/>
</dbReference>
<evidence type="ECO:0000256" key="1">
    <source>
        <dbReference type="ARBA" id="ARBA00001954"/>
    </source>
</evidence>
<dbReference type="InterPro" id="IPR037523">
    <property type="entry name" value="VOC_core"/>
</dbReference>
<dbReference type="InterPro" id="IPR000486">
    <property type="entry name" value="Xdiol_ring_cleave_dOase_1/2"/>
</dbReference>
<feature type="domain" description="VOC" evidence="9">
    <location>
        <begin position="150"/>
        <end position="274"/>
    </location>
</feature>
<dbReference type="InterPro" id="IPR004360">
    <property type="entry name" value="Glyas_Fos-R_dOase_dom"/>
</dbReference>
<dbReference type="RefSeq" id="WP_015005773.1">
    <property type="nucleotide sequence ID" value="NZ_FQZJ01000004.1"/>
</dbReference>
<evidence type="ECO:0000256" key="2">
    <source>
        <dbReference type="ARBA" id="ARBA00008784"/>
    </source>
</evidence>
<keyword evidence="11" id="KW-1185">Reference proteome</keyword>
<evidence type="ECO:0000256" key="6">
    <source>
        <dbReference type="ARBA" id="ARBA00023002"/>
    </source>
</evidence>
<reference evidence="10 11" key="1">
    <citation type="journal article" date="2013" name="Genome Announc.">
        <title>Genome Sequence of the Pyrene- and Fluoranthene-Degrading Bacterium Cycloclasticus sp. Strain PY97M.</title>
        <authorList>
            <person name="Cui Z."/>
            <person name="Xu G."/>
            <person name="Li Q."/>
            <person name="Gao W."/>
            <person name="Zheng L."/>
        </authorList>
    </citation>
    <scope>NUCLEOTIDE SEQUENCE [LARGE SCALE GENOMIC DNA]</scope>
    <source>
        <strain evidence="10 11">PY97M</strain>
    </source>
</reference>